<dbReference type="Gene3D" id="3.10.310.30">
    <property type="match status" value="1"/>
</dbReference>
<dbReference type="PANTHER" id="PTHR30255">
    <property type="entry name" value="SINGLE-STRANDED-DNA-SPECIFIC EXONUCLEASE RECJ"/>
    <property type="match status" value="1"/>
</dbReference>
<evidence type="ECO:0000256" key="5">
    <source>
        <dbReference type="ARBA" id="ARBA00022839"/>
    </source>
</evidence>
<keyword evidence="3" id="KW-0540">Nuclease</keyword>
<organism evidence="9">
    <name type="scientific">marine metagenome</name>
    <dbReference type="NCBI Taxonomy" id="408172"/>
    <lineage>
        <taxon>unclassified sequences</taxon>
        <taxon>metagenomes</taxon>
        <taxon>ecological metagenomes</taxon>
    </lineage>
</organism>
<dbReference type="InterPro" id="IPR004610">
    <property type="entry name" value="RecJ"/>
</dbReference>
<name>A0A381P4Y5_9ZZZZ</name>
<proteinExistence type="inferred from homology"/>
<evidence type="ECO:0000259" key="7">
    <source>
        <dbReference type="Pfam" id="PF02272"/>
    </source>
</evidence>
<dbReference type="FunFam" id="3.90.1640.30:FF:000001">
    <property type="entry name" value="Single-stranded-DNA-specific exonuclease RecJ"/>
    <property type="match status" value="1"/>
</dbReference>
<reference evidence="9" key="1">
    <citation type="submission" date="2018-05" db="EMBL/GenBank/DDBJ databases">
        <authorList>
            <person name="Lanie J.A."/>
            <person name="Ng W.-L."/>
            <person name="Kazmierczak K.M."/>
            <person name="Andrzejewski T.M."/>
            <person name="Davidsen T.M."/>
            <person name="Wayne K.J."/>
            <person name="Tettelin H."/>
            <person name="Glass J.I."/>
            <person name="Rusch D."/>
            <person name="Podicherti R."/>
            <person name="Tsui H.-C.T."/>
            <person name="Winkler M.E."/>
        </authorList>
    </citation>
    <scope>NUCLEOTIDE SEQUENCE</scope>
</reference>
<dbReference type="Gene3D" id="3.90.1640.30">
    <property type="match status" value="1"/>
</dbReference>
<feature type="domain" description="RecJ OB" evidence="8">
    <location>
        <begin position="416"/>
        <end position="514"/>
    </location>
</feature>
<dbReference type="Pfam" id="PF01368">
    <property type="entry name" value="DHH"/>
    <property type="match status" value="1"/>
</dbReference>
<dbReference type="GO" id="GO:0006281">
    <property type="term" value="P:DNA repair"/>
    <property type="evidence" value="ECO:0007669"/>
    <property type="project" value="InterPro"/>
</dbReference>
<dbReference type="Pfam" id="PF17768">
    <property type="entry name" value="RecJ_OB"/>
    <property type="match status" value="1"/>
</dbReference>
<keyword evidence="4" id="KW-0378">Hydrolase</keyword>
<dbReference type="InterPro" id="IPR003156">
    <property type="entry name" value="DHHA1_dom"/>
</dbReference>
<dbReference type="EMBL" id="UINC01000817">
    <property type="protein sequence ID" value="SUZ61634.1"/>
    <property type="molecule type" value="Genomic_DNA"/>
</dbReference>
<dbReference type="InterPro" id="IPR041122">
    <property type="entry name" value="RecJ_OB"/>
</dbReference>
<accession>A0A381P4Y5</accession>
<evidence type="ECO:0000259" key="6">
    <source>
        <dbReference type="Pfam" id="PF01368"/>
    </source>
</evidence>
<evidence type="ECO:0000313" key="9">
    <source>
        <dbReference type="EMBL" id="SUZ61634.1"/>
    </source>
</evidence>
<dbReference type="InterPro" id="IPR001667">
    <property type="entry name" value="DDH_dom"/>
</dbReference>
<dbReference type="NCBIfam" id="TIGR00644">
    <property type="entry name" value="recJ"/>
    <property type="match status" value="1"/>
</dbReference>
<evidence type="ECO:0000256" key="1">
    <source>
        <dbReference type="ARBA" id="ARBA00005915"/>
    </source>
</evidence>
<sequence>MPGVDQAASRLVQAINRGERILVVGDFDADGATASALVVSLLREMGVADVDYLVPNRFEFGYGLTPEIVRVAAKREPALIITVDNGVSSVDGVQLANELGIDVVITDHHLPPKDLPKATAIVNPNLQETTFESPFLAGVGVAYYLMAVVRAKLRAEKYFESHDVSEPILADWLDLVALGTVADVVPLDRNNRILVYQGLRRMRLGHLRPGMRALIEISDRRLETLSAQDLGFAVGPRLNAAGRLDDIGLGIQCLLAQDLDSARSMAVALDELNKARRAIEDEMNVDAKVLISESTDVEAPALCVYDASWHQGVVGIVAGRMRERFHRPVIAFADSGDISPGEIKGSARSVPGLHIRDALDDVASRFPGLVDKFGGHAMAAGLTIKRIHLDRFRRAFADAVANRIEPRDLAGVIASDGVLAVEDLNVDNARLIEAYGPWGQGFDAPVFHGEFELISQRLVGRGKHLKLIVKQEEKVVDAIAFNQETIKSDRVTMAYKLEVNRYLDKETLQLLVEHVSPS</sequence>
<dbReference type="InterPro" id="IPR038763">
    <property type="entry name" value="DHH_sf"/>
</dbReference>
<protein>
    <recommendedName>
        <fullName evidence="2">Single-stranded-DNA-specific exonuclease RecJ</fullName>
    </recommendedName>
</protein>
<dbReference type="AlphaFoldDB" id="A0A381P4Y5"/>
<dbReference type="GO" id="GO:0008409">
    <property type="term" value="F:5'-3' exonuclease activity"/>
    <property type="evidence" value="ECO:0007669"/>
    <property type="project" value="InterPro"/>
</dbReference>
<evidence type="ECO:0000256" key="4">
    <source>
        <dbReference type="ARBA" id="ARBA00022801"/>
    </source>
</evidence>
<keyword evidence="5" id="KW-0269">Exonuclease</keyword>
<dbReference type="GO" id="GO:0006310">
    <property type="term" value="P:DNA recombination"/>
    <property type="evidence" value="ECO:0007669"/>
    <property type="project" value="InterPro"/>
</dbReference>
<feature type="domain" description="DDH" evidence="6">
    <location>
        <begin position="20"/>
        <end position="180"/>
    </location>
</feature>
<dbReference type="GO" id="GO:0003676">
    <property type="term" value="F:nucleic acid binding"/>
    <property type="evidence" value="ECO:0007669"/>
    <property type="project" value="InterPro"/>
</dbReference>
<dbReference type="SUPFAM" id="SSF64182">
    <property type="entry name" value="DHH phosphoesterases"/>
    <property type="match status" value="1"/>
</dbReference>
<evidence type="ECO:0000259" key="8">
    <source>
        <dbReference type="Pfam" id="PF17768"/>
    </source>
</evidence>
<dbReference type="Pfam" id="PF02272">
    <property type="entry name" value="DHHA1"/>
    <property type="match status" value="1"/>
</dbReference>
<dbReference type="InterPro" id="IPR051673">
    <property type="entry name" value="SSDNA_exonuclease_RecJ"/>
</dbReference>
<dbReference type="PANTHER" id="PTHR30255:SF2">
    <property type="entry name" value="SINGLE-STRANDED-DNA-SPECIFIC EXONUCLEASE RECJ"/>
    <property type="match status" value="1"/>
</dbReference>
<comment type="similarity">
    <text evidence="1">Belongs to the RecJ family.</text>
</comment>
<feature type="domain" description="DHHA1" evidence="7">
    <location>
        <begin position="302"/>
        <end position="401"/>
    </location>
</feature>
<gene>
    <name evidence="9" type="ORF">METZ01_LOCUS14488</name>
</gene>
<evidence type="ECO:0000256" key="3">
    <source>
        <dbReference type="ARBA" id="ARBA00022722"/>
    </source>
</evidence>
<evidence type="ECO:0000256" key="2">
    <source>
        <dbReference type="ARBA" id="ARBA00019841"/>
    </source>
</evidence>